<feature type="coiled-coil region" evidence="15">
    <location>
        <begin position="47"/>
        <end position="122"/>
    </location>
</feature>
<dbReference type="SUPFAM" id="SSF81573">
    <property type="entry name" value="F1F0 ATP synthase subunit B, membrane domain"/>
    <property type="match status" value="1"/>
</dbReference>
<evidence type="ECO:0000313" key="17">
    <source>
        <dbReference type="Proteomes" id="UP000186112"/>
    </source>
</evidence>
<evidence type="ECO:0000256" key="2">
    <source>
        <dbReference type="ARBA" id="ARBA00022448"/>
    </source>
</evidence>
<keyword evidence="15" id="KW-0175">Coiled coil</keyword>
<dbReference type="Pfam" id="PF00430">
    <property type="entry name" value="ATP-synt_B"/>
    <property type="match status" value="1"/>
</dbReference>
<name>A0A1U7M3G8_TISCR</name>
<dbReference type="GO" id="GO:0012505">
    <property type="term" value="C:endomembrane system"/>
    <property type="evidence" value="ECO:0007669"/>
    <property type="project" value="UniProtKB-SubCell"/>
</dbReference>
<dbReference type="AlphaFoldDB" id="A0A1U7M3G8"/>
<keyword evidence="3 13" id="KW-1003">Cell membrane</keyword>
<evidence type="ECO:0000256" key="15">
    <source>
        <dbReference type="SAM" id="Coils"/>
    </source>
</evidence>
<dbReference type="RefSeq" id="WP_075727998.1">
    <property type="nucleotide sequence ID" value="NZ_LTDM01000059.1"/>
</dbReference>
<dbReference type="Gene3D" id="1.20.5.620">
    <property type="entry name" value="F1F0 ATP synthase subunit B, membrane domain"/>
    <property type="match status" value="1"/>
</dbReference>
<keyword evidence="10 13" id="KW-0066">ATP synthesis</keyword>
<evidence type="ECO:0000256" key="11">
    <source>
        <dbReference type="ARBA" id="ARBA00025198"/>
    </source>
</evidence>
<keyword evidence="2 13" id="KW-0813">Transport</keyword>
<dbReference type="CDD" id="cd06503">
    <property type="entry name" value="ATP-synt_Fo_b"/>
    <property type="match status" value="1"/>
</dbReference>
<dbReference type="InterPro" id="IPR028987">
    <property type="entry name" value="ATP_synth_B-like_membr_sf"/>
</dbReference>
<comment type="function">
    <text evidence="13">Component of the F(0) channel, it forms part of the peripheral stalk, linking F(1) to F(0).</text>
</comment>
<evidence type="ECO:0000256" key="12">
    <source>
        <dbReference type="ARBA" id="ARBA00037847"/>
    </source>
</evidence>
<feature type="transmembrane region" description="Helical" evidence="13">
    <location>
        <begin position="6"/>
        <end position="28"/>
    </location>
</feature>
<dbReference type="HAMAP" id="MF_01398">
    <property type="entry name" value="ATP_synth_b_bprime"/>
    <property type="match status" value="1"/>
</dbReference>
<comment type="function">
    <text evidence="11 13">F(1)F(0) ATP synthase produces ATP from ADP in the presence of a proton or sodium gradient. F-type ATPases consist of two structural domains, F(1) containing the extramembraneous catalytic core and F(0) containing the membrane proton channel, linked together by a central stalk and a peripheral stalk. During catalysis, ATP synthesis in the catalytic domain of F(1) is coupled via a rotary mechanism of the central stalk subunits to proton translocation.</text>
</comment>
<dbReference type="OrthoDB" id="9795863at2"/>
<dbReference type="EMBL" id="LTDM01000059">
    <property type="protein sequence ID" value="OLS01825.1"/>
    <property type="molecule type" value="Genomic_DNA"/>
</dbReference>
<evidence type="ECO:0000256" key="5">
    <source>
        <dbReference type="ARBA" id="ARBA00022692"/>
    </source>
</evidence>
<keyword evidence="5 13" id="KW-0812">Transmembrane</keyword>
<comment type="subcellular location">
    <subcellularLocation>
        <location evidence="13">Cell membrane</location>
        <topology evidence="13">Single-pass membrane protein</topology>
    </subcellularLocation>
    <subcellularLocation>
        <location evidence="12">Endomembrane system</location>
        <topology evidence="12">Single-pass membrane protein</topology>
    </subcellularLocation>
</comment>
<evidence type="ECO:0000256" key="9">
    <source>
        <dbReference type="ARBA" id="ARBA00023136"/>
    </source>
</evidence>
<evidence type="ECO:0000256" key="10">
    <source>
        <dbReference type="ARBA" id="ARBA00023310"/>
    </source>
</evidence>
<evidence type="ECO:0000256" key="14">
    <source>
        <dbReference type="RuleBase" id="RU003848"/>
    </source>
</evidence>
<dbReference type="PANTHER" id="PTHR33445">
    <property type="entry name" value="ATP SYNTHASE SUBUNIT B', CHLOROPLASTIC"/>
    <property type="match status" value="1"/>
</dbReference>
<gene>
    <name evidence="16" type="primary">atpF_2</name>
    <name evidence="13" type="synonym">atpF</name>
    <name evidence="16" type="ORF">TICRE_22010</name>
</gene>
<keyword evidence="4 13" id="KW-0138">CF(0)</keyword>
<comment type="caution">
    <text evidence="16">The sequence shown here is derived from an EMBL/GenBank/DDBJ whole genome shotgun (WGS) entry which is preliminary data.</text>
</comment>
<comment type="subunit">
    <text evidence="13">F-type ATPases have 2 components, F(1) - the catalytic core - and F(0) - the membrane proton channel. F(1) has five subunits: alpha(3), beta(3), gamma(1), delta(1), epsilon(1). F(0) has three main subunits: a(1), b(2) and c(10-14). The alpha and beta chains form an alternating ring which encloses part of the gamma chain. F(1) is attached to F(0) by a central stalk formed by the gamma and epsilon chains, while a peripheral stalk is formed by the delta and b chains.</text>
</comment>
<proteinExistence type="inferred from homology"/>
<organism evidence="16 17">
    <name type="scientific">Tissierella creatinophila DSM 6911</name>
    <dbReference type="NCBI Taxonomy" id="1123403"/>
    <lineage>
        <taxon>Bacteria</taxon>
        <taxon>Bacillati</taxon>
        <taxon>Bacillota</taxon>
        <taxon>Tissierellia</taxon>
        <taxon>Tissierellales</taxon>
        <taxon>Tissierellaceae</taxon>
        <taxon>Tissierella</taxon>
    </lineage>
</organism>
<reference evidence="16 17" key="1">
    <citation type="submission" date="2016-02" db="EMBL/GenBank/DDBJ databases">
        <title>Genome sequence of Tissierella creatinophila DSM 6911.</title>
        <authorList>
            <person name="Poehlein A."/>
            <person name="Daniel R."/>
        </authorList>
    </citation>
    <scope>NUCLEOTIDE SEQUENCE [LARGE SCALE GENOMIC DNA]</scope>
    <source>
        <strain evidence="16 17">DSM 6911</strain>
    </source>
</reference>
<evidence type="ECO:0000256" key="8">
    <source>
        <dbReference type="ARBA" id="ARBA00023065"/>
    </source>
</evidence>
<keyword evidence="9 13" id="KW-0472">Membrane</keyword>
<dbReference type="InterPro" id="IPR050059">
    <property type="entry name" value="ATP_synthase_B_chain"/>
</dbReference>
<comment type="similarity">
    <text evidence="1 13 14">Belongs to the ATPase B chain family.</text>
</comment>
<keyword evidence="8 13" id="KW-0406">Ion transport</keyword>
<evidence type="ECO:0000256" key="6">
    <source>
        <dbReference type="ARBA" id="ARBA00022781"/>
    </source>
</evidence>
<accession>A0A1U7M3G8</accession>
<dbReference type="NCBIfam" id="TIGR01144">
    <property type="entry name" value="ATP_synt_b"/>
    <property type="match status" value="1"/>
</dbReference>
<dbReference type="PANTHER" id="PTHR33445:SF1">
    <property type="entry name" value="ATP SYNTHASE SUBUNIT B"/>
    <property type="match status" value="1"/>
</dbReference>
<evidence type="ECO:0000256" key="3">
    <source>
        <dbReference type="ARBA" id="ARBA00022475"/>
    </source>
</evidence>
<dbReference type="GO" id="GO:0045259">
    <property type="term" value="C:proton-transporting ATP synthase complex"/>
    <property type="evidence" value="ECO:0007669"/>
    <property type="project" value="UniProtKB-KW"/>
</dbReference>
<dbReference type="GO" id="GO:0005886">
    <property type="term" value="C:plasma membrane"/>
    <property type="evidence" value="ECO:0007669"/>
    <property type="project" value="UniProtKB-SubCell"/>
</dbReference>
<dbReference type="InterPro" id="IPR002146">
    <property type="entry name" value="ATP_synth_b/b'su_bac/chlpt"/>
</dbReference>
<keyword evidence="17" id="KW-1185">Reference proteome</keyword>
<evidence type="ECO:0000256" key="1">
    <source>
        <dbReference type="ARBA" id="ARBA00005513"/>
    </source>
</evidence>
<sequence>MEIQVLALPELVSMIITLVSVFILYLILKKYLHKPVTQFIQKRQDDIEAEIMEAKILKQEAIDLRANYEDGIEKAKLEGQEIIEGSRVRATELEKTMLEEAKKEAAAILERARIEIAREKEKAYEDVKKSAGEMAILIATKIMEKDINLENQNTLIDKFIDEVGTSQWQN</sequence>
<keyword evidence="6 13" id="KW-0375">Hydrogen ion transport</keyword>
<evidence type="ECO:0000313" key="16">
    <source>
        <dbReference type="EMBL" id="OLS01825.1"/>
    </source>
</evidence>
<keyword evidence="7 13" id="KW-1133">Transmembrane helix</keyword>
<dbReference type="GO" id="GO:0046933">
    <property type="term" value="F:proton-transporting ATP synthase activity, rotational mechanism"/>
    <property type="evidence" value="ECO:0007669"/>
    <property type="project" value="UniProtKB-UniRule"/>
</dbReference>
<evidence type="ECO:0000256" key="7">
    <source>
        <dbReference type="ARBA" id="ARBA00022989"/>
    </source>
</evidence>
<evidence type="ECO:0000256" key="13">
    <source>
        <dbReference type="HAMAP-Rule" id="MF_01398"/>
    </source>
</evidence>
<dbReference type="Proteomes" id="UP000186112">
    <property type="component" value="Unassembled WGS sequence"/>
</dbReference>
<evidence type="ECO:0000256" key="4">
    <source>
        <dbReference type="ARBA" id="ARBA00022547"/>
    </source>
</evidence>
<protein>
    <recommendedName>
        <fullName evidence="13">ATP synthase subunit b</fullName>
    </recommendedName>
    <alternativeName>
        <fullName evidence="13">ATP synthase F(0) sector subunit b</fullName>
    </alternativeName>
    <alternativeName>
        <fullName evidence="13">ATPase subunit I</fullName>
    </alternativeName>
    <alternativeName>
        <fullName evidence="13">F-type ATPase subunit b</fullName>
        <shortName evidence="13">F-ATPase subunit b</shortName>
    </alternativeName>
</protein>
<dbReference type="GO" id="GO:0046961">
    <property type="term" value="F:proton-transporting ATPase activity, rotational mechanism"/>
    <property type="evidence" value="ECO:0007669"/>
    <property type="project" value="TreeGrafter"/>
</dbReference>
<dbReference type="InterPro" id="IPR005864">
    <property type="entry name" value="ATP_synth_F0_bsu_bac"/>
</dbReference>